<reference evidence="15 16" key="1">
    <citation type="journal article" date="2019" name="Int. J. Syst. Evol. Microbiol.">
        <title>Azospirillum ramasamyi sp. nov., a novel diazotrophic bacterium isolated from fermented bovine products.</title>
        <authorList>
            <person name="Anandham R."/>
            <person name="Heo J."/>
            <person name="Krishnamoorthy R."/>
            <person name="SenthilKumar M."/>
            <person name="Gopal N.O."/>
            <person name="Kim S.J."/>
            <person name="Kwon S.W."/>
        </authorList>
    </citation>
    <scope>NUCLEOTIDE SEQUENCE [LARGE SCALE GENOMIC DNA]</scope>
    <source>
        <strain evidence="15 16">M2T2B2</strain>
    </source>
</reference>
<evidence type="ECO:0000256" key="12">
    <source>
        <dbReference type="ARBA" id="ARBA00023136"/>
    </source>
</evidence>
<feature type="transmembrane region" description="Helical" evidence="14">
    <location>
        <begin position="20"/>
        <end position="39"/>
    </location>
</feature>
<dbReference type="SMART" id="SM01323">
    <property type="entry name" value="YajC"/>
    <property type="match status" value="1"/>
</dbReference>
<dbReference type="OrthoDB" id="9811406at2"/>
<evidence type="ECO:0000256" key="13">
    <source>
        <dbReference type="SAM" id="MobiDB-lite"/>
    </source>
</evidence>
<keyword evidence="9" id="KW-0653">Protein transport</keyword>
<evidence type="ECO:0000313" key="15">
    <source>
        <dbReference type="EMBL" id="AWU93556.1"/>
    </source>
</evidence>
<comment type="subcellular location">
    <subcellularLocation>
        <location evidence="2">Cell membrane</location>
        <topology evidence="2">Single-pass membrane protein</topology>
    </subcellularLocation>
</comment>
<evidence type="ECO:0000256" key="7">
    <source>
        <dbReference type="ARBA" id="ARBA00022475"/>
    </source>
</evidence>
<evidence type="ECO:0000256" key="9">
    <source>
        <dbReference type="ARBA" id="ARBA00022927"/>
    </source>
</evidence>
<protein>
    <recommendedName>
        <fullName evidence="5">Sec translocon accessory complex subunit YajC</fullName>
    </recommendedName>
</protein>
<dbReference type="PANTHER" id="PTHR33909">
    <property type="entry name" value="SEC TRANSLOCON ACCESSORY COMPLEX SUBUNIT YAJC"/>
    <property type="match status" value="1"/>
</dbReference>
<keyword evidence="10 14" id="KW-1133">Transmembrane helix</keyword>
<evidence type="ECO:0000256" key="10">
    <source>
        <dbReference type="ARBA" id="ARBA00022989"/>
    </source>
</evidence>
<keyword evidence="6" id="KW-0813">Transport</keyword>
<evidence type="ECO:0000256" key="3">
    <source>
        <dbReference type="ARBA" id="ARBA00006742"/>
    </source>
</evidence>
<comment type="function">
    <text evidence="1">The SecYEG-SecDF-YajC-YidC holo-translocon (HTL) protein secretase/insertase is a supercomplex required for protein secretion, insertion of proteins into membranes, and assembly of membrane protein complexes. While the SecYEG complex is essential for assembly of a number of proteins and complexes, the SecDF-YajC-YidC subcomplex facilitates these functions.</text>
</comment>
<dbReference type="GO" id="GO:0015031">
    <property type="term" value="P:protein transport"/>
    <property type="evidence" value="ECO:0007669"/>
    <property type="project" value="UniProtKB-KW"/>
</dbReference>
<dbReference type="Proteomes" id="UP000249605">
    <property type="component" value="Chromosome"/>
</dbReference>
<dbReference type="RefSeq" id="WP_111066097.1">
    <property type="nucleotide sequence ID" value="NZ_CP029829.1"/>
</dbReference>
<keyword evidence="11" id="KW-0811">Translocation</keyword>
<dbReference type="NCBIfam" id="TIGR00739">
    <property type="entry name" value="yajC"/>
    <property type="match status" value="1"/>
</dbReference>
<proteinExistence type="inferred from homology"/>
<keyword evidence="7" id="KW-1003">Cell membrane</keyword>
<evidence type="ECO:0000256" key="4">
    <source>
        <dbReference type="ARBA" id="ARBA00011718"/>
    </source>
</evidence>
<dbReference type="KEGG" id="azm:DM194_04365"/>
<feature type="compositionally biased region" description="Gly residues" evidence="13">
    <location>
        <begin position="134"/>
        <end position="143"/>
    </location>
</feature>
<gene>
    <name evidence="15" type="primary">yajC</name>
    <name evidence="15" type="ORF">DM194_04365</name>
</gene>
<dbReference type="AlphaFoldDB" id="A0A2U9S4Z6"/>
<evidence type="ECO:0000256" key="2">
    <source>
        <dbReference type="ARBA" id="ARBA00004162"/>
    </source>
</evidence>
<evidence type="ECO:0000313" key="16">
    <source>
        <dbReference type="Proteomes" id="UP000249605"/>
    </source>
</evidence>
<evidence type="ECO:0000256" key="6">
    <source>
        <dbReference type="ARBA" id="ARBA00022448"/>
    </source>
</evidence>
<comment type="subunit">
    <text evidence="4">Part of the SecDF-YidC-YajC translocase complex. The SecDF-YidC-YajC translocase forms a supercomplex with SecYEG, called the holo-translocon (HTL).</text>
</comment>
<evidence type="ECO:0000256" key="8">
    <source>
        <dbReference type="ARBA" id="ARBA00022692"/>
    </source>
</evidence>
<evidence type="ECO:0000256" key="1">
    <source>
        <dbReference type="ARBA" id="ARBA00002061"/>
    </source>
</evidence>
<organism evidence="15 16">
    <name type="scientific">Azospirillum ramasamyi</name>
    <dbReference type="NCBI Taxonomy" id="682998"/>
    <lineage>
        <taxon>Bacteria</taxon>
        <taxon>Pseudomonadati</taxon>
        <taxon>Pseudomonadota</taxon>
        <taxon>Alphaproteobacteria</taxon>
        <taxon>Rhodospirillales</taxon>
        <taxon>Azospirillaceae</taxon>
        <taxon>Azospirillum</taxon>
    </lineage>
</organism>
<comment type="similarity">
    <text evidence="3">Belongs to the YajC family.</text>
</comment>
<keyword evidence="8 14" id="KW-0812">Transmembrane</keyword>
<accession>A0A2U9S4Z6</accession>
<dbReference type="PANTHER" id="PTHR33909:SF1">
    <property type="entry name" value="SEC TRANSLOCON ACCESSORY COMPLEX SUBUNIT YAJC"/>
    <property type="match status" value="1"/>
</dbReference>
<name>A0A2U9S4Z6_9PROT</name>
<evidence type="ECO:0000256" key="14">
    <source>
        <dbReference type="SAM" id="Phobius"/>
    </source>
</evidence>
<evidence type="ECO:0000256" key="5">
    <source>
        <dbReference type="ARBA" id="ARBA00014962"/>
    </source>
</evidence>
<keyword evidence="12 14" id="KW-0472">Membrane</keyword>
<dbReference type="Pfam" id="PF02699">
    <property type="entry name" value="YajC"/>
    <property type="match status" value="1"/>
</dbReference>
<sequence length="143" mass="15119">MFVSTAYAQTAAPAGGGSDMLVQFLPLILIFIVFYFLLIRPQQKKMKEHKAMLAAIRRGDRVVTGGGIIGVVTKVADDELTVEIAENVRVRCLRSTVNLVLAKTEPTGKSGGDSTPAATTEEGESKPADTPAAGGIGKLFGRK</sequence>
<feature type="region of interest" description="Disordered" evidence="13">
    <location>
        <begin position="104"/>
        <end position="143"/>
    </location>
</feature>
<keyword evidence="16" id="KW-1185">Reference proteome</keyword>
<evidence type="ECO:0000256" key="11">
    <source>
        <dbReference type="ARBA" id="ARBA00023010"/>
    </source>
</evidence>
<dbReference type="InterPro" id="IPR003849">
    <property type="entry name" value="Preprotein_translocase_YajC"/>
</dbReference>
<dbReference type="GO" id="GO:0005886">
    <property type="term" value="C:plasma membrane"/>
    <property type="evidence" value="ECO:0007669"/>
    <property type="project" value="UniProtKB-SubCell"/>
</dbReference>
<dbReference type="EMBL" id="CP029829">
    <property type="protein sequence ID" value="AWU93556.1"/>
    <property type="molecule type" value="Genomic_DNA"/>
</dbReference>
<dbReference type="PRINTS" id="PR01853">
    <property type="entry name" value="YAJCTRNLCASE"/>
</dbReference>